<dbReference type="STRING" id="1220162.K1WR15"/>
<dbReference type="PANTHER" id="PTHR41391:SF1">
    <property type="entry name" value="RESTRICTION OF TELOMERE CAPPING PROTEIN 4"/>
    <property type="match status" value="1"/>
</dbReference>
<evidence type="ECO:0000256" key="1">
    <source>
        <dbReference type="ARBA" id="ARBA00002738"/>
    </source>
</evidence>
<protein>
    <recommendedName>
        <fullName evidence="5">Restriction of telomere capping protein 4</fullName>
    </recommendedName>
</protein>
<dbReference type="PANTHER" id="PTHR41391">
    <property type="entry name" value="RESTRICTION OF TELOMERE CAPPING PROTEIN 4"/>
    <property type="match status" value="1"/>
</dbReference>
<feature type="domain" description="Restriction of telomere capping protein 4 C-terminal" evidence="10">
    <location>
        <begin position="61"/>
        <end position="175"/>
    </location>
</feature>
<evidence type="ECO:0000256" key="3">
    <source>
        <dbReference type="ARBA" id="ARBA00004496"/>
    </source>
</evidence>
<evidence type="ECO:0000256" key="6">
    <source>
        <dbReference type="ARBA" id="ARBA00022490"/>
    </source>
</evidence>
<gene>
    <name evidence="11" type="ORF">A1Q2_02202</name>
</gene>
<dbReference type="OrthoDB" id="128308at2759"/>
<evidence type="ECO:0000256" key="7">
    <source>
        <dbReference type="ARBA" id="ARBA00023242"/>
    </source>
</evidence>
<keyword evidence="12" id="KW-1185">Reference proteome</keyword>
<sequence>MHRAETKTLPLGWRAGYPKELDFENIDGRLEEGFIRDRIARVANSPTTSKFFRRAQRNVDLIGLTRWQSLTAQSSDEVLSTATPGYYGDLGRAIIIHHFQHLVKWKLLTLRADKIQPLSSTDFIIHVLVPEAAILLIMQDQGWEGGAAADREAARAKAMDTHRQSGEYGRAAFREESAQGREVLSHLEATLEEKRRRLERRAREEAEVHRLQVIEVLSSDPVDPSSDYGDDPTWLNNAFEAYEALNSKEATPRPRLPSTKLPRTALHSSQYR</sequence>
<dbReference type="HOGENOM" id="CLU_1023734_0_0_1"/>
<organism evidence="11 12">
    <name type="scientific">Trichosporon asahii var. asahii (strain CBS 8904)</name>
    <name type="common">Yeast</name>
    <dbReference type="NCBI Taxonomy" id="1220162"/>
    <lineage>
        <taxon>Eukaryota</taxon>
        <taxon>Fungi</taxon>
        <taxon>Dikarya</taxon>
        <taxon>Basidiomycota</taxon>
        <taxon>Agaricomycotina</taxon>
        <taxon>Tremellomycetes</taxon>
        <taxon>Trichosporonales</taxon>
        <taxon>Trichosporonaceae</taxon>
        <taxon>Trichosporon</taxon>
    </lineage>
</organism>
<dbReference type="InParanoid" id="K1WR15"/>
<evidence type="ECO:0000313" key="11">
    <source>
        <dbReference type="EMBL" id="EKD03484.1"/>
    </source>
</evidence>
<evidence type="ECO:0000256" key="5">
    <source>
        <dbReference type="ARBA" id="ARBA00015162"/>
    </source>
</evidence>
<dbReference type="Pfam" id="PF14474">
    <property type="entry name" value="RTC4"/>
    <property type="match status" value="1"/>
</dbReference>
<comment type="caution">
    <text evidence="11">The sequence shown here is derived from an EMBL/GenBank/DDBJ whole genome shotgun (WGS) entry which is preliminary data.</text>
</comment>
<dbReference type="eggNOG" id="ENOG502T57C">
    <property type="taxonomic scope" value="Eukaryota"/>
</dbReference>
<evidence type="ECO:0000259" key="10">
    <source>
        <dbReference type="SMART" id="SM01312"/>
    </source>
</evidence>
<keyword evidence="8" id="KW-0175">Coiled coil</keyword>
<evidence type="ECO:0000256" key="2">
    <source>
        <dbReference type="ARBA" id="ARBA00004123"/>
    </source>
</evidence>
<keyword evidence="7" id="KW-0539">Nucleus</keyword>
<dbReference type="EMBL" id="AMBO01000247">
    <property type="protein sequence ID" value="EKD03484.1"/>
    <property type="molecule type" value="Genomic_DNA"/>
</dbReference>
<dbReference type="SMART" id="SM01312">
    <property type="entry name" value="RTC4"/>
    <property type="match status" value="1"/>
</dbReference>
<accession>K1WR15</accession>
<dbReference type="GO" id="GO:0005634">
    <property type="term" value="C:nucleus"/>
    <property type="evidence" value="ECO:0007669"/>
    <property type="project" value="UniProtKB-SubCell"/>
</dbReference>
<comment type="subcellular location">
    <subcellularLocation>
        <location evidence="3">Cytoplasm</location>
    </subcellularLocation>
    <subcellularLocation>
        <location evidence="2">Nucleus</location>
    </subcellularLocation>
</comment>
<evidence type="ECO:0000256" key="9">
    <source>
        <dbReference type="SAM" id="MobiDB-lite"/>
    </source>
</evidence>
<keyword evidence="6" id="KW-0963">Cytoplasm</keyword>
<comment type="function">
    <text evidence="1">May be involved in a process influencing telomere capping.</text>
</comment>
<evidence type="ECO:0000256" key="8">
    <source>
        <dbReference type="SAM" id="Coils"/>
    </source>
</evidence>
<dbReference type="AlphaFoldDB" id="K1WR15"/>
<reference evidence="11 12" key="1">
    <citation type="journal article" date="2012" name="Eukaryot. Cell">
        <title>Genome sequence of the Trichosporon asahii environmental strain CBS 8904.</title>
        <authorList>
            <person name="Yang R.Y."/>
            <person name="Li H.T."/>
            <person name="Zhu H."/>
            <person name="Zhou G.P."/>
            <person name="Wang M."/>
            <person name="Wang L."/>
        </authorList>
    </citation>
    <scope>NUCLEOTIDE SEQUENCE [LARGE SCALE GENOMIC DNA]</scope>
    <source>
        <strain evidence="11 12">CBS 8904</strain>
    </source>
</reference>
<feature type="region of interest" description="Disordered" evidence="9">
    <location>
        <begin position="246"/>
        <end position="272"/>
    </location>
</feature>
<dbReference type="InterPro" id="IPR039024">
    <property type="entry name" value="RTC4"/>
</dbReference>
<dbReference type="InterPro" id="IPR028094">
    <property type="entry name" value="RTC4_C"/>
</dbReference>
<dbReference type="Proteomes" id="UP000006757">
    <property type="component" value="Unassembled WGS sequence"/>
</dbReference>
<name>K1WR15_TRIAC</name>
<evidence type="ECO:0000256" key="4">
    <source>
        <dbReference type="ARBA" id="ARBA00009461"/>
    </source>
</evidence>
<feature type="coiled-coil region" evidence="8">
    <location>
        <begin position="181"/>
        <end position="208"/>
    </location>
</feature>
<dbReference type="GO" id="GO:0005737">
    <property type="term" value="C:cytoplasm"/>
    <property type="evidence" value="ECO:0007669"/>
    <property type="project" value="UniProtKB-SubCell"/>
</dbReference>
<evidence type="ECO:0000313" key="12">
    <source>
        <dbReference type="Proteomes" id="UP000006757"/>
    </source>
</evidence>
<comment type="similarity">
    <text evidence="4">Belongs to the RTC4 family.</text>
</comment>
<proteinExistence type="inferred from homology"/>